<reference evidence="11 12" key="1">
    <citation type="submission" date="2024-05" db="EMBL/GenBank/DDBJ databases">
        <title>Haplotype-resolved chromosome-level genome assembly of Huyou (Citrus changshanensis).</title>
        <authorList>
            <person name="Miao C."/>
            <person name="Chen W."/>
            <person name="Wu Y."/>
            <person name="Wang L."/>
            <person name="Zhao S."/>
            <person name="Grierson D."/>
            <person name="Xu C."/>
            <person name="Chen K."/>
        </authorList>
    </citation>
    <scope>NUCLEOTIDE SEQUENCE [LARGE SCALE GENOMIC DNA]</scope>
    <source>
        <strain evidence="11">01-14</strain>
        <tissue evidence="11">Leaf</tissue>
    </source>
</reference>
<dbReference type="Gene3D" id="1.10.630.10">
    <property type="entry name" value="Cytochrome P450"/>
    <property type="match status" value="1"/>
</dbReference>
<dbReference type="GO" id="GO:0010268">
    <property type="term" value="P:brassinosteroid homeostasis"/>
    <property type="evidence" value="ECO:0007669"/>
    <property type="project" value="TreeGrafter"/>
</dbReference>
<dbReference type="Proteomes" id="UP001428341">
    <property type="component" value="Unassembled WGS sequence"/>
</dbReference>
<dbReference type="EMBL" id="JBCGBO010000003">
    <property type="protein sequence ID" value="KAK9216313.1"/>
    <property type="molecule type" value="Genomic_DNA"/>
</dbReference>
<evidence type="ECO:0000256" key="2">
    <source>
        <dbReference type="ARBA" id="ARBA00004721"/>
    </source>
</evidence>
<evidence type="ECO:0000256" key="8">
    <source>
        <dbReference type="PIRSR" id="PIRSR602401-1"/>
    </source>
</evidence>
<dbReference type="PRINTS" id="PR00385">
    <property type="entry name" value="P450"/>
</dbReference>
<dbReference type="GO" id="GO:0016132">
    <property type="term" value="P:brassinosteroid biosynthetic process"/>
    <property type="evidence" value="ECO:0007669"/>
    <property type="project" value="TreeGrafter"/>
</dbReference>
<keyword evidence="9" id="KW-0560">Oxidoreductase</keyword>
<evidence type="ECO:0000256" key="1">
    <source>
        <dbReference type="ARBA" id="ARBA00004167"/>
    </source>
</evidence>
<evidence type="ECO:0000256" key="3">
    <source>
        <dbReference type="ARBA" id="ARBA00010617"/>
    </source>
</evidence>
<dbReference type="PROSITE" id="PS00086">
    <property type="entry name" value="CYTOCHROME_P450"/>
    <property type="match status" value="1"/>
</dbReference>
<dbReference type="AlphaFoldDB" id="A0AAP0QR57"/>
<feature type="signal peptide" evidence="10">
    <location>
        <begin position="1"/>
        <end position="18"/>
    </location>
</feature>
<dbReference type="GO" id="GO:0005506">
    <property type="term" value="F:iron ion binding"/>
    <property type="evidence" value="ECO:0007669"/>
    <property type="project" value="InterPro"/>
</dbReference>
<accession>A0AAP0QR57</accession>
<dbReference type="InterPro" id="IPR017972">
    <property type="entry name" value="Cyt_P450_CS"/>
</dbReference>
<evidence type="ECO:0000256" key="10">
    <source>
        <dbReference type="SAM" id="SignalP"/>
    </source>
</evidence>
<evidence type="ECO:0000256" key="6">
    <source>
        <dbReference type="ARBA" id="ARBA00022989"/>
    </source>
</evidence>
<dbReference type="CDD" id="cd11043">
    <property type="entry name" value="CYP90-like"/>
    <property type="match status" value="1"/>
</dbReference>
<evidence type="ECO:0000256" key="5">
    <source>
        <dbReference type="ARBA" id="ARBA00022723"/>
    </source>
</evidence>
<evidence type="ECO:0000256" key="4">
    <source>
        <dbReference type="ARBA" id="ARBA00022692"/>
    </source>
</evidence>
<evidence type="ECO:0000313" key="12">
    <source>
        <dbReference type="Proteomes" id="UP001428341"/>
    </source>
</evidence>
<dbReference type="InterPro" id="IPR036396">
    <property type="entry name" value="Cyt_P450_sf"/>
</dbReference>
<dbReference type="PANTHER" id="PTHR24286:SF320">
    <property type="entry name" value="CYTOCHROME P450"/>
    <property type="match status" value="1"/>
</dbReference>
<proteinExistence type="inferred from homology"/>
<organism evidence="11 12">
    <name type="scientific">Citrus x changshan-huyou</name>
    <dbReference type="NCBI Taxonomy" id="2935761"/>
    <lineage>
        <taxon>Eukaryota</taxon>
        <taxon>Viridiplantae</taxon>
        <taxon>Streptophyta</taxon>
        <taxon>Embryophyta</taxon>
        <taxon>Tracheophyta</taxon>
        <taxon>Spermatophyta</taxon>
        <taxon>Magnoliopsida</taxon>
        <taxon>eudicotyledons</taxon>
        <taxon>Gunneridae</taxon>
        <taxon>Pentapetalae</taxon>
        <taxon>rosids</taxon>
        <taxon>malvids</taxon>
        <taxon>Sapindales</taxon>
        <taxon>Rutaceae</taxon>
        <taxon>Aurantioideae</taxon>
        <taxon>Citrus</taxon>
    </lineage>
</organism>
<dbReference type="GO" id="GO:0016125">
    <property type="term" value="P:sterol metabolic process"/>
    <property type="evidence" value="ECO:0007669"/>
    <property type="project" value="TreeGrafter"/>
</dbReference>
<comment type="cofactor">
    <cofactor evidence="8">
        <name>heme</name>
        <dbReference type="ChEBI" id="CHEBI:30413"/>
    </cofactor>
</comment>
<dbReference type="InterPro" id="IPR002401">
    <property type="entry name" value="Cyt_P450_E_grp-I"/>
</dbReference>
<evidence type="ECO:0000313" key="11">
    <source>
        <dbReference type="EMBL" id="KAK9216313.1"/>
    </source>
</evidence>
<keyword evidence="12" id="KW-1185">Reference proteome</keyword>
<evidence type="ECO:0000256" key="7">
    <source>
        <dbReference type="ARBA" id="ARBA00023004"/>
    </source>
</evidence>
<name>A0AAP0QR57_9ROSI</name>
<dbReference type="GO" id="GO:0004497">
    <property type="term" value="F:monooxygenase activity"/>
    <property type="evidence" value="ECO:0007669"/>
    <property type="project" value="UniProtKB-KW"/>
</dbReference>
<sequence length="482" mass="55320">MWSICIIPLVIIIAMTYCSHKWRNPTSKGIRLPPGSTGLPFIGETIQFFIPSKSLDLHSFLKSRINKYGPLFKTSLVGRSVVVSSDPDISHFILQQEGKLVELWYMDSFVRLVGLSGSVKDGSCIIAGSIHKRLKKLVFDQFGPQNLKTKLLPQLQEIINQALLNWTTQNFVELKHACTVMIINFTMSHLFGYDPVKYGEIKAEEFTHFFEGLMSLPLNIPGTTYHRCLKKQKSTLKIMKMMIEDRQAKLPEERTRGDFLEHIVEDMKTNNLLTSDLISYMMFGLLLATFETISTTLTLTVMLLTQHPLLVQELERENKEIVQKRRNVETGMTWEEFRSLTFTKQVINEVLRMRNFVPGFLRRAIKDIQIKEYTIPEGWTIMVVPSAIHLNPETYTDPFVFNPWRWKDLAENNVTSAKNFIPFGEGIRLCPGAEFSKVLMTLFLNVLATKYSWSQVKPGEIIRAPTMGFGKGYYIKVAEKSI</sequence>
<dbReference type="PANTHER" id="PTHR24286">
    <property type="entry name" value="CYTOCHROME P450 26"/>
    <property type="match status" value="1"/>
</dbReference>
<dbReference type="SUPFAM" id="SSF48264">
    <property type="entry name" value="Cytochrome P450"/>
    <property type="match status" value="1"/>
</dbReference>
<keyword evidence="9" id="KW-0503">Monooxygenase</keyword>
<comment type="similarity">
    <text evidence="3 9">Belongs to the cytochrome P450 family.</text>
</comment>
<feature type="chain" id="PRO_5043016850" description="Cytochrome P450" evidence="10">
    <location>
        <begin position="19"/>
        <end position="482"/>
    </location>
</feature>
<dbReference type="PRINTS" id="PR00463">
    <property type="entry name" value="EP450I"/>
</dbReference>
<keyword evidence="4" id="KW-0812">Transmembrane</keyword>
<keyword evidence="8 9" id="KW-0349">Heme</keyword>
<dbReference type="Pfam" id="PF00067">
    <property type="entry name" value="p450"/>
    <property type="match status" value="1"/>
</dbReference>
<gene>
    <name evidence="11" type="ORF">WN944_008322</name>
</gene>
<dbReference type="GO" id="GO:0020037">
    <property type="term" value="F:heme binding"/>
    <property type="evidence" value="ECO:0007669"/>
    <property type="project" value="InterPro"/>
</dbReference>
<keyword evidence="6" id="KW-0472">Membrane</keyword>
<dbReference type="GO" id="GO:0016705">
    <property type="term" value="F:oxidoreductase activity, acting on paired donors, with incorporation or reduction of molecular oxygen"/>
    <property type="evidence" value="ECO:0007669"/>
    <property type="project" value="InterPro"/>
</dbReference>
<keyword evidence="6" id="KW-1133">Transmembrane helix</keyword>
<comment type="subcellular location">
    <subcellularLocation>
        <location evidence="1">Membrane</location>
        <topology evidence="1">Single-pass membrane protein</topology>
    </subcellularLocation>
</comment>
<keyword evidence="10" id="KW-0732">Signal</keyword>
<dbReference type="InterPro" id="IPR001128">
    <property type="entry name" value="Cyt_P450"/>
</dbReference>
<comment type="caution">
    <text evidence="11">The sequence shown here is derived from an EMBL/GenBank/DDBJ whole genome shotgun (WGS) entry which is preliminary data.</text>
</comment>
<comment type="pathway">
    <text evidence="2">Secondary metabolite biosynthesis; terpenoid biosynthesis.</text>
</comment>
<dbReference type="GO" id="GO:0016020">
    <property type="term" value="C:membrane"/>
    <property type="evidence" value="ECO:0007669"/>
    <property type="project" value="UniProtKB-SubCell"/>
</dbReference>
<evidence type="ECO:0008006" key="13">
    <source>
        <dbReference type="Google" id="ProtNLM"/>
    </source>
</evidence>
<evidence type="ECO:0000256" key="9">
    <source>
        <dbReference type="RuleBase" id="RU000461"/>
    </source>
</evidence>
<keyword evidence="5 8" id="KW-0479">Metal-binding</keyword>
<keyword evidence="7 8" id="KW-0408">Iron</keyword>
<feature type="binding site" description="axial binding residue" evidence="8">
    <location>
        <position position="430"/>
    </location>
    <ligand>
        <name>heme</name>
        <dbReference type="ChEBI" id="CHEBI:30413"/>
    </ligand>
    <ligandPart>
        <name>Fe</name>
        <dbReference type="ChEBI" id="CHEBI:18248"/>
    </ligandPart>
</feature>
<protein>
    <recommendedName>
        <fullName evidence="13">Cytochrome P450</fullName>
    </recommendedName>
</protein>